<dbReference type="Proteomes" id="UP001478862">
    <property type="component" value="Unassembled WGS sequence"/>
</dbReference>
<sequence>MKYYSHLEDYIKDFYTRIGITTPNLLDFREIAEKLGIKVFFWSDSSQALFAKEKPFIFLNESLTKQQQWQEFGHELSHVLLHTGDQFFMSPLFREYQENKANNFMYQVCMPTFMLDELNLFDCTPSTVMQLQTLFNVEYEFSLKRLSQYINNRIMLNWNTVFSKTVR</sequence>
<dbReference type="RefSeq" id="WP_349662060.1">
    <property type="nucleotide sequence ID" value="NZ_JBEGDG010000034.1"/>
</dbReference>
<proteinExistence type="predicted"/>
<dbReference type="Gene3D" id="1.10.10.2910">
    <property type="match status" value="1"/>
</dbReference>
<feature type="domain" description="IrrE N-terminal-like" evidence="1">
    <location>
        <begin position="32"/>
        <end position="147"/>
    </location>
</feature>
<accession>A0ABV1N0Q8</accession>
<evidence type="ECO:0000313" key="3">
    <source>
        <dbReference type="Proteomes" id="UP001478862"/>
    </source>
</evidence>
<protein>
    <submittedName>
        <fullName evidence="2">ImmA/IrrE family metallo-endopeptidase</fullName>
    </submittedName>
</protein>
<dbReference type="InterPro" id="IPR010359">
    <property type="entry name" value="IrrE_HExxH"/>
</dbReference>
<reference evidence="2 3" key="1">
    <citation type="submission" date="2024-06" db="EMBL/GenBank/DDBJ databases">
        <title>Lysinibacillus zambalefons sp. nov., a Novel Firmicute Isolated from the Poon Bato Zambales Hyperalkaline Spring.</title>
        <authorList>
            <person name="Aja J.A."/>
            <person name="Lazaro J.E.H."/>
            <person name="Llorin L.D."/>
            <person name="Lim K.R."/>
            <person name="Teodosio J."/>
            <person name="Dalisay D.S."/>
        </authorList>
    </citation>
    <scope>NUCLEOTIDE SEQUENCE [LARGE SCALE GENOMIC DNA]</scope>
    <source>
        <strain evidence="2 3">M3</strain>
    </source>
</reference>
<evidence type="ECO:0000259" key="1">
    <source>
        <dbReference type="Pfam" id="PF06114"/>
    </source>
</evidence>
<gene>
    <name evidence="2" type="ORF">ABNX05_24360</name>
</gene>
<comment type="caution">
    <text evidence="2">The sequence shown here is derived from an EMBL/GenBank/DDBJ whole genome shotgun (WGS) entry which is preliminary data.</text>
</comment>
<keyword evidence="3" id="KW-1185">Reference proteome</keyword>
<dbReference type="EMBL" id="JBEGDG010000034">
    <property type="protein sequence ID" value="MEQ6357744.1"/>
    <property type="molecule type" value="Genomic_DNA"/>
</dbReference>
<name>A0ABV1N0Q8_9BACI</name>
<dbReference type="Pfam" id="PF06114">
    <property type="entry name" value="Peptidase_M78"/>
    <property type="match status" value="1"/>
</dbReference>
<evidence type="ECO:0000313" key="2">
    <source>
        <dbReference type="EMBL" id="MEQ6357744.1"/>
    </source>
</evidence>
<organism evidence="2 3">
    <name type="scientific">Lysinibacillus zambalensis</name>
    <dbReference type="NCBI Taxonomy" id="3160866"/>
    <lineage>
        <taxon>Bacteria</taxon>
        <taxon>Bacillati</taxon>
        <taxon>Bacillota</taxon>
        <taxon>Bacilli</taxon>
        <taxon>Bacillales</taxon>
        <taxon>Bacillaceae</taxon>
        <taxon>Lysinibacillus</taxon>
    </lineage>
</organism>